<sequence>MDKEKRRKSLVISGLRVEEEDEAELKVKIKNFIAQHLKLEVSIKKAHKINNKTCVIKLEKFTDKLQILKEKKQLKYVQGPRIFINNDMTENEREIQNQIKKVADRERSRGPETRSYKKLKKRAGNEIRKETNLARKWDQDMTKRQQCMYINNKQDYDIIRKLGVWNIRSLTGKEDEMEMDINNKQDYDIRKLGVWNIRSLTGKEDEMVYEFNKTALDILVIPETKMKGTEEIDITDGHRLLYSGVPQMNRAAGGIACLVHRRLLQA</sequence>
<dbReference type="EMBL" id="JASPKY010000024">
    <property type="protein sequence ID" value="KAK9751975.1"/>
    <property type="molecule type" value="Genomic_DNA"/>
</dbReference>
<organism evidence="1 2">
    <name type="scientific">Popillia japonica</name>
    <name type="common">Japanese beetle</name>
    <dbReference type="NCBI Taxonomy" id="7064"/>
    <lineage>
        <taxon>Eukaryota</taxon>
        <taxon>Metazoa</taxon>
        <taxon>Ecdysozoa</taxon>
        <taxon>Arthropoda</taxon>
        <taxon>Hexapoda</taxon>
        <taxon>Insecta</taxon>
        <taxon>Pterygota</taxon>
        <taxon>Neoptera</taxon>
        <taxon>Endopterygota</taxon>
        <taxon>Coleoptera</taxon>
        <taxon>Polyphaga</taxon>
        <taxon>Scarabaeiformia</taxon>
        <taxon>Scarabaeidae</taxon>
        <taxon>Rutelinae</taxon>
        <taxon>Popillia</taxon>
    </lineage>
</organism>
<dbReference type="Gene3D" id="3.60.10.10">
    <property type="entry name" value="Endonuclease/exonuclease/phosphatase"/>
    <property type="match status" value="1"/>
</dbReference>
<protein>
    <recommendedName>
        <fullName evidence="3">Endonuclease-reverse transcriptase</fullName>
    </recommendedName>
</protein>
<name>A0AAW1N223_POPJA</name>
<gene>
    <name evidence="1" type="ORF">QE152_g4571</name>
</gene>
<dbReference type="AlphaFoldDB" id="A0AAW1N223"/>
<dbReference type="InterPro" id="IPR036691">
    <property type="entry name" value="Endo/exonu/phosph_ase_sf"/>
</dbReference>
<proteinExistence type="predicted"/>
<dbReference type="Proteomes" id="UP001458880">
    <property type="component" value="Unassembled WGS sequence"/>
</dbReference>
<evidence type="ECO:0008006" key="3">
    <source>
        <dbReference type="Google" id="ProtNLM"/>
    </source>
</evidence>
<keyword evidence="2" id="KW-1185">Reference proteome</keyword>
<evidence type="ECO:0000313" key="1">
    <source>
        <dbReference type="EMBL" id="KAK9751975.1"/>
    </source>
</evidence>
<accession>A0AAW1N223</accession>
<comment type="caution">
    <text evidence="1">The sequence shown here is derived from an EMBL/GenBank/DDBJ whole genome shotgun (WGS) entry which is preliminary data.</text>
</comment>
<reference evidence="1 2" key="1">
    <citation type="journal article" date="2024" name="BMC Genomics">
        <title>De novo assembly and annotation of Popillia japonica's genome with initial clues to its potential as an invasive pest.</title>
        <authorList>
            <person name="Cucini C."/>
            <person name="Boschi S."/>
            <person name="Funari R."/>
            <person name="Cardaioli E."/>
            <person name="Iannotti N."/>
            <person name="Marturano G."/>
            <person name="Paoli F."/>
            <person name="Bruttini M."/>
            <person name="Carapelli A."/>
            <person name="Frati F."/>
            <person name="Nardi F."/>
        </authorList>
    </citation>
    <scope>NUCLEOTIDE SEQUENCE [LARGE SCALE GENOMIC DNA]</scope>
    <source>
        <strain evidence="1">DMR45628</strain>
    </source>
</reference>
<evidence type="ECO:0000313" key="2">
    <source>
        <dbReference type="Proteomes" id="UP001458880"/>
    </source>
</evidence>